<proteinExistence type="inferred from homology"/>
<evidence type="ECO:0000256" key="8">
    <source>
        <dbReference type="ARBA" id="ARBA00023170"/>
    </source>
</evidence>
<keyword evidence="2 10" id="KW-0813">Transport</keyword>
<dbReference type="GO" id="GO:0009279">
    <property type="term" value="C:cell outer membrane"/>
    <property type="evidence" value="ECO:0007669"/>
    <property type="project" value="UniProtKB-SubCell"/>
</dbReference>
<comment type="subcellular location">
    <subcellularLocation>
        <location evidence="1 10">Cell outer membrane</location>
        <topology evidence="1 10">Multi-pass membrane protein</topology>
    </subcellularLocation>
</comment>
<evidence type="ECO:0000313" key="12">
    <source>
        <dbReference type="EMBL" id="MBK6972577.1"/>
    </source>
</evidence>
<dbReference type="GO" id="GO:0044718">
    <property type="term" value="P:siderophore transmembrane transport"/>
    <property type="evidence" value="ECO:0007669"/>
    <property type="project" value="TreeGrafter"/>
</dbReference>
<protein>
    <submittedName>
        <fullName evidence="12">TonB-dependent receptor</fullName>
    </submittedName>
</protein>
<dbReference type="PROSITE" id="PS52016">
    <property type="entry name" value="TONB_DEPENDENT_REC_3"/>
    <property type="match status" value="1"/>
</dbReference>
<dbReference type="SUPFAM" id="SSF56935">
    <property type="entry name" value="Porins"/>
    <property type="match status" value="1"/>
</dbReference>
<feature type="domain" description="TonB-dependent receptor-like beta-barrel" evidence="11">
    <location>
        <begin position="15"/>
        <end position="303"/>
    </location>
</feature>
<accession>A0A9D7HK20</accession>
<comment type="caution">
    <text evidence="12">The sequence shown here is derived from an EMBL/GenBank/DDBJ whole genome shotgun (WGS) entry which is preliminary data.</text>
</comment>
<dbReference type="InterPro" id="IPR036942">
    <property type="entry name" value="Beta-barrel_TonB_sf"/>
</dbReference>
<dbReference type="AlphaFoldDB" id="A0A9D7HK20"/>
<evidence type="ECO:0000259" key="11">
    <source>
        <dbReference type="Pfam" id="PF00593"/>
    </source>
</evidence>
<evidence type="ECO:0000256" key="3">
    <source>
        <dbReference type="ARBA" id="ARBA00022452"/>
    </source>
</evidence>
<dbReference type="InterPro" id="IPR039426">
    <property type="entry name" value="TonB-dep_rcpt-like"/>
</dbReference>
<keyword evidence="8 12" id="KW-0675">Receptor</keyword>
<dbReference type="EMBL" id="JADJEV010000003">
    <property type="protein sequence ID" value="MBK6972577.1"/>
    <property type="molecule type" value="Genomic_DNA"/>
</dbReference>
<dbReference type="PANTHER" id="PTHR30069">
    <property type="entry name" value="TONB-DEPENDENT OUTER MEMBRANE RECEPTOR"/>
    <property type="match status" value="1"/>
</dbReference>
<evidence type="ECO:0000256" key="9">
    <source>
        <dbReference type="ARBA" id="ARBA00023237"/>
    </source>
</evidence>
<dbReference type="InterPro" id="IPR000531">
    <property type="entry name" value="Beta-barrel_TonB"/>
</dbReference>
<evidence type="ECO:0000256" key="2">
    <source>
        <dbReference type="ARBA" id="ARBA00022448"/>
    </source>
</evidence>
<evidence type="ECO:0000256" key="4">
    <source>
        <dbReference type="ARBA" id="ARBA00022692"/>
    </source>
</evidence>
<name>A0A9D7HK20_9PROT</name>
<evidence type="ECO:0000256" key="10">
    <source>
        <dbReference type="PROSITE-ProRule" id="PRU01360"/>
    </source>
</evidence>
<evidence type="ECO:0000313" key="13">
    <source>
        <dbReference type="Proteomes" id="UP000807785"/>
    </source>
</evidence>
<gene>
    <name evidence="12" type="ORF">IPH26_06370</name>
</gene>
<evidence type="ECO:0000256" key="6">
    <source>
        <dbReference type="ARBA" id="ARBA00023077"/>
    </source>
</evidence>
<evidence type="ECO:0000256" key="5">
    <source>
        <dbReference type="ARBA" id="ARBA00022729"/>
    </source>
</evidence>
<comment type="similarity">
    <text evidence="10">Belongs to the TonB-dependent receptor family.</text>
</comment>
<dbReference type="Gene3D" id="2.40.170.20">
    <property type="entry name" value="TonB-dependent receptor, beta-barrel domain"/>
    <property type="match status" value="1"/>
</dbReference>
<keyword evidence="9 10" id="KW-0998">Cell outer membrane</keyword>
<sequence length="344" mass="39056">MDYPPVIENFDGARDRWWSGELKLVSTAFAHHKLVAGGEMRRDMGAAQFNFDSEGEYVRDVRSSRRVGLYLQDEFTLNEQWIVNAGIRRDDNYLDSAQTSQRLALIYKPLPTTTVKLLYGSAFRSPNDYERYYADATTAKANPDLQPERIRTTELVLEHYLHSSWRASASLFSYRIKDLVTLTTDPDDGLLVYRNASQARAKGLGLESEKVWQDGTRLRLSYSLQSATDGETGERLTNSPTRLAKLNYQMPLWGDAARAGIEAQFSSALNTVNGDRMPGYGVINLTLGSRRLWRGVEVSASIYDLLNRRRVDPPSEEHVDSLGRPLRGIEQDGRTLRLRLSYTF</sequence>
<dbReference type="PANTHER" id="PTHR30069:SF29">
    <property type="entry name" value="HEMOGLOBIN AND HEMOGLOBIN-HAPTOGLOBIN-BINDING PROTEIN 1-RELATED"/>
    <property type="match status" value="1"/>
</dbReference>
<reference evidence="12" key="1">
    <citation type="submission" date="2020-10" db="EMBL/GenBank/DDBJ databases">
        <title>Connecting structure to function with the recovery of over 1000 high-quality activated sludge metagenome-assembled genomes encoding full-length rRNA genes using long-read sequencing.</title>
        <authorList>
            <person name="Singleton C.M."/>
            <person name="Petriglieri F."/>
            <person name="Kristensen J.M."/>
            <person name="Kirkegaard R.H."/>
            <person name="Michaelsen T.Y."/>
            <person name="Andersen M.H."/>
            <person name="Karst S.M."/>
            <person name="Dueholm M.S."/>
            <person name="Nielsen P.H."/>
            <person name="Albertsen M."/>
        </authorList>
    </citation>
    <scope>NUCLEOTIDE SEQUENCE</scope>
    <source>
        <strain evidence="12">Bjer_18-Q3-R1-45_BAT3C.347</strain>
    </source>
</reference>
<organism evidence="12 13">
    <name type="scientific">Candidatus Methylophosphatis roskildensis</name>
    <dbReference type="NCBI Taxonomy" id="2899263"/>
    <lineage>
        <taxon>Bacteria</taxon>
        <taxon>Pseudomonadati</taxon>
        <taxon>Pseudomonadota</taxon>
        <taxon>Betaproteobacteria</taxon>
        <taxon>Nitrosomonadales</taxon>
        <taxon>Sterolibacteriaceae</taxon>
        <taxon>Candidatus Methylophosphatis</taxon>
    </lineage>
</organism>
<evidence type="ECO:0000256" key="1">
    <source>
        <dbReference type="ARBA" id="ARBA00004571"/>
    </source>
</evidence>
<dbReference type="Pfam" id="PF00593">
    <property type="entry name" value="TonB_dep_Rec_b-barrel"/>
    <property type="match status" value="1"/>
</dbReference>
<keyword evidence="3 10" id="KW-1134">Transmembrane beta strand</keyword>
<keyword evidence="5" id="KW-0732">Signal</keyword>
<dbReference type="GO" id="GO:0015344">
    <property type="term" value="F:siderophore uptake transmembrane transporter activity"/>
    <property type="evidence" value="ECO:0007669"/>
    <property type="project" value="TreeGrafter"/>
</dbReference>
<keyword evidence="7 10" id="KW-0472">Membrane</keyword>
<dbReference type="Proteomes" id="UP000807785">
    <property type="component" value="Unassembled WGS sequence"/>
</dbReference>
<evidence type="ECO:0000256" key="7">
    <source>
        <dbReference type="ARBA" id="ARBA00023136"/>
    </source>
</evidence>
<keyword evidence="4 10" id="KW-0812">Transmembrane</keyword>
<keyword evidence="6" id="KW-0798">TonB box</keyword>